<dbReference type="AlphaFoldDB" id="A0A151XZC2"/>
<feature type="compositionally biased region" description="Basic and acidic residues" evidence="1">
    <location>
        <begin position="51"/>
        <end position="64"/>
    </location>
</feature>
<evidence type="ECO:0000256" key="2">
    <source>
        <dbReference type="SAM" id="Phobius"/>
    </source>
</evidence>
<keyword evidence="4" id="KW-1185">Reference proteome</keyword>
<dbReference type="Gene3D" id="3.10.450.160">
    <property type="entry name" value="inner membrane protein cigr"/>
    <property type="match status" value="1"/>
</dbReference>
<evidence type="ECO:0000256" key="1">
    <source>
        <dbReference type="SAM" id="MobiDB-lite"/>
    </source>
</evidence>
<dbReference type="STRING" id="1806892.AZH43_16075"/>
<proteinExistence type="predicted"/>
<keyword evidence="2" id="KW-1133">Transmembrane helix</keyword>
<organism evidence="3 4">
    <name type="scientific">Acinetobacter pragensis</name>
    <dbReference type="NCBI Taxonomy" id="1806892"/>
    <lineage>
        <taxon>Bacteria</taxon>
        <taxon>Pseudomonadati</taxon>
        <taxon>Pseudomonadota</taxon>
        <taxon>Gammaproteobacteria</taxon>
        <taxon>Moraxellales</taxon>
        <taxon>Moraxellaceae</taxon>
        <taxon>Acinetobacter</taxon>
    </lineage>
</organism>
<dbReference type="InterPro" id="IPR024572">
    <property type="entry name" value="RcnB"/>
</dbReference>
<evidence type="ECO:0008006" key="5">
    <source>
        <dbReference type="Google" id="ProtNLM"/>
    </source>
</evidence>
<name>A0A151XZC2_9GAMM</name>
<evidence type="ECO:0000313" key="4">
    <source>
        <dbReference type="Proteomes" id="UP000076276"/>
    </source>
</evidence>
<feature type="region of interest" description="Disordered" evidence="1">
    <location>
        <begin position="1"/>
        <end position="85"/>
    </location>
</feature>
<keyword evidence="2" id="KW-0812">Transmembrane</keyword>
<dbReference type="EMBL" id="LUAW01000033">
    <property type="protein sequence ID" value="KYQ71152.1"/>
    <property type="molecule type" value="Genomic_DNA"/>
</dbReference>
<evidence type="ECO:0000313" key="3">
    <source>
        <dbReference type="EMBL" id="KYQ71152.1"/>
    </source>
</evidence>
<accession>A0A151XZC2</accession>
<keyword evidence="2" id="KW-0472">Membrane</keyword>
<feature type="transmembrane region" description="Helical" evidence="2">
    <location>
        <begin position="120"/>
        <end position="138"/>
    </location>
</feature>
<dbReference type="Proteomes" id="UP000076276">
    <property type="component" value="Unassembled WGS sequence"/>
</dbReference>
<comment type="caution">
    <text evidence="3">The sequence shown here is derived from an EMBL/GenBank/DDBJ whole genome shotgun (WGS) entry which is preliminary data.</text>
</comment>
<dbReference type="Pfam" id="PF11776">
    <property type="entry name" value="RcnB"/>
    <property type="match status" value="1"/>
</dbReference>
<protein>
    <recommendedName>
        <fullName evidence="5">RcnB family protein</fullName>
    </recommendedName>
</protein>
<reference evidence="3 4" key="1">
    <citation type="submission" date="2016-03" db="EMBL/GenBank/DDBJ databases">
        <title>Acinetobacter genomospecies 28 strain ANC 4149.</title>
        <authorList>
            <person name="Radolfova-Krizova L."/>
            <person name="Nemec A."/>
        </authorList>
    </citation>
    <scope>NUCLEOTIDE SEQUENCE [LARGE SCALE GENOMIC DNA]</scope>
    <source>
        <strain evidence="3 4">ANC 4149</strain>
    </source>
</reference>
<feature type="compositionally biased region" description="Basic and acidic residues" evidence="1">
    <location>
        <begin position="73"/>
        <end position="82"/>
    </location>
</feature>
<sequence>MSAMADDRGFGGNRGGNDHTQPQQMHQQQNNAPHSNADRDMRNGPMNDGSRGYESRDNGPRGDQSRNGGEYSRNSHNDEWQRGGKVPNNYFHETYYVDNWHNRAGLYEPPRGYRWLDIDGNYVLAAVATGIISAILWGR</sequence>
<gene>
    <name evidence="3" type="ORF">AZH43_16075</name>
</gene>